<feature type="coiled-coil region" evidence="1">
    <location>
        <begin position="162"/>
        <end position="260"/>
    </location>
</feature>
<evidence type="ECO:0000313" key="5">
    <source>
        <dbReference type="Proteomes" id="UP000315949"/>
    </source>
</evidence>
<dbReference type="Pfam" id="PF11740">
    <property type="entry name" value="KfrA_N"/>
    <property type="match status" value="1"/>
</dbReference>
<dbReference type="InterPro" id="IPR021104">
    <property type="entry name" value="KfrA_DNA-bd_N"/>
</dbReference>
<evidence type="ECO:0000256" key="2">
    <source>
        <dbReference type="SAM" id="MobiDB-lite"/>
    </source>
</evidence>
<organism evidence="4 5">
    <name type="scientific">Luteimonas wenzhouensis</name>
    <dbReference type="NCBI Taxonomy" id="2599615"/>
    <lineage>
        <taxon>Bacteria</taxon>
        <taxon>Pseudomonadati</taxon>
        <taxon>Pseudomonadota</taxon>
        <taxon>Gammaproteobacteria</taxon>
        <taxon>Lysobacterales</taxon>
        <taxon>Lysobacteraceae</taxon>
        <taxon>Luteimonas</taxon>
    </lineage>
</organism>
<keyword evidence="1" id="KW-0175">Coiled coil</keyword>
<evidence type="ECO:0000256" key="1">
    <source>
        <dbReference type="SAM" id="Coils"/>
    </source>
</evidence>
<reference evidence="4 5" key="1">
    <citation type="submission" date="2019-07" db="EMBL/GenBank/DDBJ databases">
        <title>Luteimonas sp. YD-1 nov., isolated from acidic soil.</title>
        <authorList>
            <person name="Zhou J."/>
        </authorList>
    </citation>
    <scope>NUCLEOTIDE SEQUENCE [LARGE SCALE GENOMIC DNA]</scope>
    <source>
        <strain evidence="4 5">YD-1</strain>
    </source>
</reference>
<evidence type="ECO:0000259" key="3">
    <source>
        <dbReference type="Pfam" id="PF11740"/>
    </source>
</evidence>
<feature type="region of interest" description="Disordered" evidence="2">
    <location>
        <begin position="306"/>
        <end position="341"/>
    </location>
</feature>
<keyword evidence="5" id="KW-1185">Reference proteome</keyword>
<accession>A0A5C5TVD0</accession>
<proteinExistence type="predicted"/>
<dbReference type="AlphaFoldDB" id="A0A5C5TVD0"/>
<gene>
    <name evidence="4" type="ORF">FQY79_14125</name>
</gene>
<dbReference type="OrthoDB" id="583532at2"/>
<name>A0A5C5TVD0_9GAMM</name>
<comment type="caution">
    <text evidence="4">The sequence shown here is derived from an EMBL/GenBank/DDBJ whole genome shotgun (WGS) entry which is preliminary data.</text>
</comment>
<dbReference type="Proteomes" id="UP000315949">
    <property type="component" value="Unassembled WGS sequence"/>
</dbReference>
<dbReference type="RefSeq" id="WP_146313522.1">
    <property type="nucleotide sequence ID" value="NZ_VOHE01000009.1"/>
</dbReference>
<sequence length="341" mass="36920">MTRSATSHRPSTVNKPPETLLLPCLLDGGAYDTAADEIVGAGERPTVERIRAHLGTGSPNTVTRWLETWWQGLGQRLHAQQARLAVPAAPDAVAALAAEWWALALESARISADEDLAADRAALQDERDGLHRDREAFGSEAAVLREQAETAAHAERVASTQAAELQRLVSRLEGQIGELSQQREAALARAVEAEAVRQAVEQRLQEHQEAAQAERESLANHVRTVEDRAHAEVDRARQEGKELKNQLAAVKKAHAEAEKSLGQRAEAATSKAMAAEREAGIQRARADALDDQLGKLRDLPVALEAALRRNEGPSKAKTARGKRPIRGSGKPPKVPNVPAER</sequence>
<feature type="domain" description="KfrA N-terminal DNA-binding" evidence="3">
    <location>
        <begin position="33"/>
        <end position="147"/>
    </location>
</feature>
<dbReference type="EMBL" id="VOHE01000009">
    <property type="protein sequence ID" value="TWT17215.1"/>
    <property type="molecule type" value="Genomic_DNA"/>
</dbReference>
<protein>
    <submittedName>
        <fullName evidence="4">Integrase</fullName>
    </submittedName>
</protein>
<evidence type="ECO:0000313" key="4">
    <source>
        <dbReference type="EMBL" id="TWT17215.1"/>
    </source>
</evidence>